<accession>A0ABX7QWG3</accession>
<dbReference type="Proteomes" id="UP000662770">
    <property type="component" value="Chromosome"/>
</dbReference>
<evidence type="ECO:0008006" key="4">
    <source>
        <dbReference type="Google" id="ProtNLM"/>
    </source>
</evidence>
<proteinExistence type="predicted"/>
<sequence length="533" mass="58697">MKLKTVVSLVSLAVVGSLLAGCNSDDKQTEVEVQTSSGRWLTGDIHVHTAISQDARSPLTDVLDKAFNAFDLDYVSISNHMRDNSQDNDDNDVGGLLYHKALTQYELPAVAALRAEQYSDKLIFSSFEWDMPTHEHYGIGIVWDDANQAQGVAAVKEFEYRFSNKNDVSEFDAADVSRWEAAGVTRQNQTHEDGLAALAWLEQNYPSSSFGMLNHPRRYGSSYTIEDIRDLNNAAPNVFFLIEGMVGNQFNGHRGDYAGSSFDGVYGGVDPAVAQVGGWWDALLGEGRKIWNVANSDHHFKTRDSFASGYYPGEYAKTFTWVDDVTDAAMPISAQTLLDAMHTGNMWGTYGDLIDALDFKAASSNNSAATMGQTLAAKAGDEVTITIRFKSPDTNNREAVVNNEIYDAMNPGVNHVDLIVGDVGSKALPGSSEYSSETNPSAHVVRSFTADDWTVDSEGYASMSYTFTAAKHQYFRLRGTNLAYNVTGLTANGEPQRSAIVDGEDPQYFELLNERNYGDLWFYSNPLYVEVQP</sequence>
<keyword evidence="1" id="KW-0732">Signal</keyword>
<dbReference type="Gene3D" id="3.20.20.140">
    <property type="entry name" value="Metal-dependent hydrolases"/>
    <property type="match status" value="1"/>
</dbReference>
<protein>
    <recommendedName>
        <fullName evidence="4">S-layer protein</fullName>
    </recommendedName>
</protein>
<dbReference type="InterPro" id="IPR016195">
    <property type="entry name" value="Pol/histidinol_Pase-like"/>
</dbReference>
<reference evidence="2 3" key="1">
    <citation type="submission" date="2021-03" db="EMBL/GenBank/DDBJ databases">
        <title>Novel species identification of genus Shewanella.</title>
        <authorList>
            <person name="Liu G."/>
            <person name="Zhang Q."/>
        </authorList>
    </citation>
    <scope>NUCLEOTIDE SEQUENCE [LARGE SCALE GENOMIC DNA]</scope>
    <source>
        <strain evidence="2 3">FJAT-51800</strain>
    </source>
</reference>
<dbReference type="EMBL" id="CP071503">
    <property type="protein sequence ID" value="QSX35001.1"/>
    <property type="molecule type" value="Genomic_DNA"/>
</dbReference>
<gene>
    <name evidence="2" type="ORF">JYB87_07225</name>
</gene>
<feature type="chain" id="PRO_5046798391" description="S-layer protein" evidence="1">
    <location>
        <begin position="21"/>
        <end position="533"/>
    </location>
</feature>
<keyword evidence="3" id="KW-1185">Reference proteome</keyword>
<dbReference type="PROSITE" id="PS51257">
    <property type="entry name" value="PROKAR_LIPOPROTEIN"/>
    <property type="match status" value="1"/>
</dbReference>
<name>A0ABX7QWG3_9GAMM</name>
<evidence type="ECO:0000313" key="3">
    <source>
        <dbReference type="Proteomes" id="UP000662770"/>
    </source>
</evidence>
<feature type="signal peptide" evidence="1">
    <location>
        <begin position="1"/>
        <end position="20"/>
    </location>
</feature>
<evidence type="ECO:0000256" key="1">
    <source>
        <dbReference type="SAM" id="SignalP"/>
    </source>
</evidence>
<dbReference type="SUPFAM" id="SSF89550">
    <property type="entry name" value="PHP domain-like"/>
    <property type="match status" value="1"/>
</dbReference>
<evidence type="ECO:0000313" key="2">
    <source>
        <dbReference type="EMBL" id="QSX35001.1"/>
    </source>
</evidence>
<organism evidence="2 3">
    <name type="scientific">Shewanella avicenniae</name>
    <dbReference type="NCBI Taxonomy" id="2814294"/>
    <lineage>
        <taxon>Bacteria</taxon>
        <taxon>Pseudomonadati</taxon>
        <taxon>Pseudomonadota</taxon>
        <taxon>Gammaproteobacteria</taxon>
        <taxon>Alteromonadales</taxon>
        <taxon>Shewanellaceae</taxon>
        <taxon>Shewanella</taxon>
    </lineage>
</organism>
<dbReference type="RefSeq" id="WP_207356198.1">
    <property type="nucleotide sequence ID" value="NZ_CP071503.1"/>
</dbReference>